<dbReference type="PANTHER" id="PTHR23028:SF134">
    <property type="entry name" value="PUTATIVE (AFU_ORTHOLOGUE AFUA_4G08520)-RELATED"/>
    <property type="match status" value="1"/>
</dbReference>
<sequence length="399" mass="44864">MKNKIAYLDGLRGLAACVVVVSHFFQVFAPSVFEGKPEIAHFPFEGLAARTPLNLMFNGNFSVCVFFVLSGYVLSWRYFLTKDKMHIYASALRRFFRLALPASLSVCLAFAVMRLGLGFYDNIRQTTLSSMPDPFMASPRILDMIREALFHTFFTYGSAYNPVLWTMTYELLGSFLIFGFLLTLGRFRLRIIGYAVLAVLLADSYYLGFVLGMALSDLTYSSGSNRLTAVLPSWSAPLLLSAGLYLGSFPYVGTGNTIYSILVWKGSSTFSFFVFYHTLGACLTLTALLISPRLKTLFGRQPFLYLGRVSFSLYLVHFTMICSLGSYLFYQLHLLFPYGVSTALTVILTTPFIFGVAHFFCRFVDAPTLAVLGPWSRRVMARLVRKKTRRVPVEKSKEA</sequence>
<feature type="transmembrane region" description="Helical" evidence="3">
    <location>
        <begin position="53"/>
        <end position="74"/>
    </location>
</feature>
<keyword evidence="3" id="KW-0472">Membrane</keyword>
<dbReference type="InterPro" id="IPR002656">
    <property type="entry name" value="Acyl_transf_3_dom"/>
</dbReference>
<dbReference type="RefSeq" id="WP_328282377.1">
    <property type="nucleotide sequence ID" value="NZ_JARTLD010000089.1"/>
</dbReference>
<dbReference type="Pfam" id="PF01757">
    <property type="entry name" value="Acyl_transf_3"/>
    <property type="match status" value="1"/>
</dbReference>
<proteinExistence type="inferred from homology"/>
<keyword evidence="3" id="KW-1133">Transmembrane helix</keyword>
<keyword evidence="3" id="KW-0812">Transmembrane</keyword>
<dbReference type="PANTHER" id="PTHR23028">
    <property type="entry name" value="ACETYLTRANSFERASE"/>
    <property type="match status" value="1"/>
</dbReference>
<dbReference type="InterPro" id="IPR050879">
    <property type="entry name" value="Acyltransferase_3"/>
</dbReference>
<feature type="transmembrane region" description="Helical" evidence="3">
    <location>
        <begin position="95"/>
        <end position="120"/>
    </location>
</feature>
<keyword evidence="6" id="KW-1185">Reference proteome</keyword>
<evidence type="ECO:0000259" key="4">
    <source>
        <dbReference type="Pfam" id="PF01757"/>
    </source>
</evidence>
<feature type="transmembrane region" description="Helical" evidence="3">
    <location>
        <begin position="270"/>
        <end position="290"/>
    </location>
</feature>
<evidence type="ECO:0000256" key="1">
    <source>
        <dbReference type="ARBA" id="ARBA00004370"/>
    </source>
</evidence>
<evidence type="ECO:0000256" key="3">
    <source>
        <dbReference type="SAM" id="Phobius"/>
    </source>
</evidence>
<comment type="subcellular location">
    <subcellularLocation>
        <location evidence="1">Membrane</location>
    </subcellularLocation>
</comment>
<evidence type="ECO:0000313" key="5">
    <source>
        <dbReference type="EMBL" id="MED5020971.1"/>
    </source>
</evidence>
<gene>
    <name evidence="5" type="ORF">P9847_27290</name>
</gene>
<feature type="domain" description="Acyltransferase 3" evidence="4">
    <location>
        <begin position="5"/>
        <end position="349"/>
    </location>
</feature>
<protein>
    <submittedName>
        <fullName evidence="5">Acyltransferase</fullName>
        <ecNumber evidence="5">2.3.-.-</ecNumber>
    </submittedName>
</protein>
<organism evidence="5 6">
    <name type="scientific">Paenibacillus chibensis</name>
    <dbReference type="NCBI Taxonomy" id="59846"/>
    <lineage>
        <taxon>Bacteria</taxon>
        <taxon>Bacillati</taxon>
        <taxon>Bacillota</taxon>
        <taxon>Bacilli</taxon>
        <taxon>Bacillales</taxon>
        <taxon>Paenibacillaceae</taxon>
        <taxon>Paenibacillus</taxon>
    </lineage>
</organism>
<dbReference type="EC" id="2.3.-.-" evidence="5"/>
<feature type="transmembrane region" description="Helical" evidence="3">
    <location>
        <begin position="191"/>
        <end position="215"/>
    </location>
</feature>
<evidence type="ECO:0000256" key="2">
    <source>
        <dbReference type="ARBA" id="ARBA00007400"/>
    </source>
</evidence>
<keyword evidence="5" id="KW-0808">Transferase</keyword>
<evidence type="ECO:0000313" key="6">
    <source>
        <dbReference type="Proteomes" id="UP001343257"/>
    </source>
</evidence>
<accession>A0ABU6Q1F4</accession>
<dbReference type="Proteomes" id="UP001343257">
    <property type="component" value="Unassembled WGS sequence"/>
</dbReference>
<reference evidence="5 6" key="1">
    <citation type="submission" date="2023-03" db="EMBL/GenBank/DDBJ databases">
        <title>Bacillus Genome Sequencing.</title>
        <authorList>
            <person name="Dunlap C."/>
        </authorList>
    </citation>
    <scope>NUCLEOTIDE SEQUENCE [LARGE SCALE GENOMIC DNA]</scope>
    <source>
        <strain evidence="5 6">NRS-52</strain>
    </source>
</reference>
<feature type="transmembrane region" description="Helical" evidence="3">
    <location>
        <begin position="12"/>
        <end position="33"/>
    </location>
</feature>
<feature type="transmembrane region" description="Helical" evidence="3">
    <location>
        <begin position="163"/>
        <end position="184"/>
    </location>
</feature>
<dbReference type="EMBL" id="JARTLD010000089">
    <property type="protein sequence ID" value="MED5020971.1"/>
    <property type="molecule type" value="Genomic_DNA"/>
</dbReference>
<comment type="caution">
    <text evidence="5">The sequence shown here is derived from an EMBL/GenBank/DDBJ whole genome shotgun (WGS) entry which is preliminary data.</text>
</comment>
<feature type="transmembrane region" description="Helical" evidence="3">
    <location>
        <begin position="336"/>
        <end position="360"/>
    </location>
</feature>
<dbReference type="GO" id="GO:0016746">
    <property type="term" value="F:acyltransferase activity"/>
    <property type="evidence" value="ECO:0007669"/>
    <property type="project" value="UniProtKB-KW"/>
</dbReference>
<comment type="similarity">
    <text evidence="2">Belongs to the acyltransferase 3 family.</text>
</comment>
<keyword evidence="5" id="KW-0012">Acyltransferase</keyword>
<feature type="transmembrane region" description="Helical" evidence="3">
    <location>
        <begin position="311"/>
        <end position="330"/>
    </location>
</feature>
<name>A0ABU6Q1F4_9BACL</name>